<proteinExistence type="predicted"/>
<evidence type="ECO:0000313" key="3">
    <source>
        <dbReference type="Proteomes" id="UP000515947"/>
    </source>
</evidence>
<accession>A0A7G9RC79</accession>
<name>A0A7G9RC79_9ACTN</name>
<feature type="region of interest" description="Disordered" evidence="1">
    <location>
        <begin position="1"/>
        <end position="49"/>
    </location>
</feature>
<dbReference type="EMBL" id="CP060713">
    <property type="protein sequence ID" value="QNN53204.1"/>
    <property type="molecule type" value="Genomic_DNA"/>
</dbReference>
<dbReference type="RefSeq" id="WP_187579046.1">
    <property type="nucleotide sequence ID" value="NZ_CP060713.1"/>
</dbReference>
<evidence type="ECO:0000313" key="2">
    <source>
        <dbReference type="EMBL" id="QNN53204.1"/>
    </source>
</evidence>
<dbReference type="AlphaFoldDB" id="A0A7G9RC79"/>
<organism evidence="2 3">
    <name type="scientific">Nocardioides mesophilus</name>
    <dbReference type="NCBI Taxonomy" id="433659"/>
    <lineage>
        <taxon>Bacteria</taxon>
        <taxon>Bacillati</taxon>
        <taxon>Actinomycetota</taxon>
        <taxon>Actinomycetes</taxon>
        <taxon>Propionibacteriales</taxon>
        <taxon>Nocardioidaceae</taxon>
        <taxon>Nocardioides</taxon>
    </lineage>
</organism>
<gene>
    <name evidence="2" type="ORF">H9L09_01550</name>
</gene>
<feature type="compositionally biased region" description="Low complexity" evidence="1">
    <location>
        <begin position="35"/>
        <end position="46"/>
    </location>
</feature>
<keyword evidence="3" id="KW-1185">Reference proteome</keyword>
<reference evidence="2 3" key="1">
    <citation type="submission" date="2020-08" db="EMBL/GenBank/DDBJ databases">
        <title>Genome sequence of Nocardioides mesophilus KACC 16243T.</title>
        <authorList>
            <person name="Hyun D.-W."/>
            <person name="Bae J.-W."/>
        </authorList>
    </citation>
    <scope>NUCLEOTIDE SEQUENCE [LARGE SCALE GENOMIC DNA]</scope>
    <source>
        <strain evidence="2 3">KACC 16243</strain>
    </source>
</reference>
<protein>
    <submittedName>
        <fullName evidence="2">Uncharacterized protein</fullName>
    </submittedName>
</protein>
<sequence length="86" mass="9295">MTNSLEPSPFAAGETTSSSAWRWRLEDAAGTEVTSSEGSPSFPSQSDAETWVGEVWRDLADDGVDQVTLFEGDRQVYGPMSLHAAQ</sequence>
<evidence type="ECO:0000256" key="1">
    <source>
        <dbReference type="SAM" id="MobiDB-lite"/>
    </source>
</evidence>
<dbReference type="KEGG" id="nmes:H9L09_01550"/>
<dbReference type="Proteomes" id="UP000515947">
    <property type="component" value="Chromosome"/>
</dbReference>